<evidence type="ECO:0000256" key="4">
    <source>
        <dbReference type="ARBA" id="ARBA00022989"/>
    </source>
</evidence>
<organism evidence="7 8">
    <name type="scientific">Phanerochaete sordida</name>
    <dbReference type="NCBI Taxonomy" id="48140"/>
    <lineage>
        <taxon>Eukaryota</taxon>
        <taxon>Fungi</taxon>
        <taxon>Dikarya</taxon>
        <taxon>Basidiomycota</taxon>
        <taxon>Agaricomycotina</taxon>
        <taxon>Agaricomycetes</taxon>
        <taxon>Polyporales</taxon>
        <taxon>Phanerochaetaceae</taxon>
        <taxon>Phanerochaete</taxon>
    </lineage>
</organism>
<dbReference type="PRINTS" id="PR00251">
    <property type="entry name" value="BACTRLOPSIN"/>
</dbReference>
<keyword evidence="4 6" id="KW-1133">Transmembrane helix</keyword>
<feature type="transmembrane region" description="Helical" evidence="6">
    <location>
        <begin position="149"/>
        <end position="166"/>
    </location>
</feature>
<keyword evidence="5 6" id="KW-0472">Membrane</keyword>
<dbReference type="SUPFAM" id="SSF81321">
    <property type="entry name" value="Family A G protein-coupled receptor-like"/>
    <property type="match status" value="1"/>
</dbReference>
<dbReference type="AlphaFoldDB" id="A0A9P3GTZ4"/>
<comment type="similarity">
    <text evidence="2">Belongs to the archaeal/bacterial/fungal opsin family.</text>
</comment>
<gene>
    <name evidence="7" type="ORF">PsYK624_159310</name>
</gene>
<feature type="transmembrane region" description="Helical" evidence="6">
    <location>
        <begin position="220"/>
        <end position="242"/>
    </location>
</feature>
<evidence type="ECO:0000256" key="2">
    <source>
        <dbReference type="ARBA" id="ARBA00008130"/>
    </source>
</evidence>
<evidence type="ECO:0000256" key="1">
    <source>
        <dbReference type="ARBA" id="ARBA00004141"/>
    </source>
</evidence>
<name>A0A9P3GTZ4_9APHY</name>
<keyword evidence="3 6" id="KW-0812">Transmembrane</keyword>
<dbReference type="EMBL" id="BPQB01000115">
    <property type="protein sequence ID" value="GJE99660.1"/>
    <property type="molecule type" value="Genomic_DNA"/>
</dbReference>
<feature type="transmembrane region" description="Helical" evidence="6">
    <location>
        <begin position="187"/>
        <end position="208"/>
    </location>
</feature>
<keyword evidence="7" id="KW-0675">Receptor</keyword>
<dbReference type="PANTHER" id="PTHR28286">
    <property type="match status" value="1"/>
</dbReference>
<dbReference type="Gene3D" id="1.20.1070.10">
    <property type="entry name" value="Rhodopsin 7-helix transmembrane proteins"/>
    <property type="match status" value="1"/>
</dbReference>
<feature type="transmembrane region" description="Helical" evidence="6">
    <location>
        <begin position="126"/>
        <end position="143"/>
    </location>
</feature>
<evidence type="ECO:0000313" key="7">
    <source>
        <dbReference type="EMBL" id="GJE99660.1"/>
    </source>
</evidence>
<dbReference type="PANTHER" id="PTHR28286:SF1">
    <property type="entry name" value="30 KDA HEAT SHOCK PROTEIN-RELATED"/>
    <property type="match status" value="1"/>
</dbReference>
<evidence type="ECO:0000256" key="3">
    <source>
        <dbReference type="ARBA" id="ARBA00022692"/>
    </source>
</evidence>
<protein>
    <submittedName>
        <fullName evidence="7">Family A G protein-coupled receptor-like protein</fullName>
    </submittedName>
</protein>
<feature type="transmembrane region" description="Helical" evidence="6">
    <location>
        <begin position="98"/>
        <end position="119"/>
    </location>
</feature>
<dbReference type="GO" id="GO:0005886">
    <property type="term" value="C:plasma membrane"/>
    <property type="evidence" value="ECO:0007669"/>
    <property type="project" value="TreeGrafter"/>
</dbReference>
<keyword evidence="8" id="KW-1185">Reference proteome</keyword>
<dbReference type="OrthoDB" id="2800638at2759"/>
<comment type="caution">
    <text evidence="7">The sequence shown here is derived from an EMBL/GenBank/DDBJ whole genome shotgun (WGS) entry which is preliminary data.</text>
</comment>
<feature type="transmembrane region" description="Helical" evidence="6">
    <location>
        <begin position="59"/>
        <end position="78"/>
    </location>
</feature>
<accession>A0A9P3GTZ4</accession>
<dbReference type="GO" id="GO:0005783">
    <property type="term" value="C:endoplasmic reticulum"/>
    <property type="evidence" value="ECO:0007669"/>
    <property type="project" value="TreeGrafter"/>
</dbReference>
<reference evidence="7 8" key="1">
    <citation type="submission" date="2021-08" db="EMBL/GenBank/DDBJ databases">
        <title>Draft Genome Sequence of Phanerochaete sordida strain YK-624.</title>
        <authorList>
            <person name="Mori T."/>
            <person name="Dohra H."/>
            <person name="Suzuki T."/>
            <person name="Kawagishi H."/>
            <person name="Hirai H."/>
        </authorList>
    </citation>
    <scope>NUCLEOTIDE SEQUENCE [LARGE SCALE GENOMIC DNA]</scope>
    <source>
        <strain evidence="7 8">YK-624</strain>
    </source>
</reference>
<evidence type="ECO:0000256" key="6">
    <source>
        <dbReference type="SAM" id="Phobius"/>
    </source>
</evidence>
<comment type="subcellular location">
    <subcellularLocation>
        <location evidence="1">Membrane</location>
        <topology evidence="1">Multi-pass membrane protein</topology>
    </subcellularLocation>
</comment>
<sequence>MASQPPAGSPSSLLDVGLYLTMNGYNWYWVAFGCMITSLLATVGLDLMRPRGLRLFHQIAIVVLTTASLAYFSMALDLSTSGPEAQIGGGAAVGPLSYVWYIMWTINLPLLLLSVLLVTGLSLAEILSTLFAAVVLVLSGLVADAVPAHARAFSLLSGAALAYVIFSLLCKGARSAYAAGDAFGTRYLLSAALLALLLLGYPAAYALAHGVGARALEPAAAAGVYGVLDVLAQPVFLFFFLYQLSQIDPGSVCGAIALGEDEEAQLARASPRRLRRCRAVVVLTY</sequence>
<dbReference type="Proteomes" id="UP000703269">
    <property type="component" value="Unassembled WGS sequence"/>
</dbReference>
<dbReference type="InterPro" id="IPR001425">
    <property type="entry name" value="Arc/bac/fun_rhodopsins"/>
</dbReference>
<dbReference type="Pfam" id="PF01036">
    <property type="entry name" value="Bac_rhodopsin"/>
    <property type="match status" value="1"/>
</dbReference>
<feature type="transmembrane region" description="Helical" evidence="6">
    <location>
        <begin position="27"/>
        <end position="47"/>
    </location>
</feature>
<evidence type="ECO:0000313" key="8">
    <source>
        <dbReference type="Proteomes" id="UP000703269"/>
    </source>
</evidence>
<evidence type="ECO:0000256" key="5">
    <source>
        <dbReference type="ARBA" id="ARBA00023136"/>
    </source>
</evidence>
<proteinExistence type="inferred from homology"/>
<dbReference type="SMART" id="SM01021">
    <property type="entry name" value="Bac_rhodopsin"/>
    <property type="match status" value="1"/>
</dbReference>